<comment type="cofactor">
    <cofactor evidence="1 11">
        <name>pyridoxal 5'-phosphate</name>
        <dbReference type="ChEBI" id="CHEBI:597326"/>
    </cofactor>
</comment>
<dbReference type="NCBIfam" id="TIGR00508">
    <property type="entry name" value="bioA"/>
    <property type="match status" value="1"/>
</dbReference>
<feature type="binding site" evidence="11">
    <location>
        <position position="145"/>
    </location>
    <ligand>
        <name>substrate</name>
    </ligand>
</feature>
<feature type="binding site" evidence="11">
    <location>
        <position position="411"/>
    </location>
    <ligand>
        <name>substrate</name>
    </ligand>
</feature>
<dbReference type="EMBL" id="JAQIFT010000012">
    <property type="protein sequence ID" value="MDA3730365.1"/>
    <property type="molecule type" value="Genomic_DNA"/>
</dbReference>
<evidence type="ECO:0000313" key="13">
    <source>
        <dbReference type="Proteomes" id="UP001169242"/>
    </source>
</evidence>
<feature type="binding site" evidence="11">
    <location>
        <begin position="112"/>
        <end position="113"/>
    </location>
    <ligand>
        <name>pyridoxal 5'-phosphate</name>
        <dbReference type="ChEBI" id="CHEBI:597326"/>
    </ligand>
</feature>
<dbReference type="Pfam" id="PF00202">
    <property type="entry name" value="Aminotran_3"/>
    <property type="match status" value="1"/>
</dbReference>
<feature type="binding site" evidence="11">
    <location>
        <position position="52"/>
    </location>
    <ligand>
        <name>substrate</name>
    </ligand>
</feature>
<dbReference type="GO" id="GO:0004015">
    <property type="term" value="F:adenosylmethionine-8-amino-7-oxononanoate transaminase activity"/>
    <property type="evidence" value="ECO:0007669"/>
    <property type="project" value="UniProtKB-UniRule"/>
</dbReference>
<evidence type="ECO:0000256" key="6">
    <source>
        <dbReference type="ARBA" id="ARBA00022679"/>
    </source>
</evidence>
<comment type="subunit">
    <text evidence="3 11">Homodimer.</text>
</comment>
<evidence type="ECO:0000256" key="1">
    <source>
        <dbReference type="ARBA" id="ARBA00001933"/>
    </source>
</evidence>
<feature type="binding site" evidence="11">
    <location>
        <position position="315"/>
    </location>
    <ligand>
        <name>substrate</name>
    </ligand>
</feature>
<dbReference type="InterPro" id="IPR015421">
    <property type="entry name" value="PyrdxlP-dep_Trfase_major"/>
</dbReference>
<keyword evidence="5 11" id="KW-0032">Aminotransferase</keyword>
<dbReference type="InterPro" id="IPR015424">
    <property type="entry name" value="PyrdxlP-dep_Trfase"/>
</dbReference>
<sequence length="454" mass="51172">MDYIEKDLEYIWHPCSQMKDYESFKPIVIEKGKGLRLYDTDGNVYLDAVSSWWCNLFGHSNPKINAALCKQVESLEHVIFANFTHKPVIELCDRLHKVLPKGLDKFFFTDNGSAAVEAALKMSFHYHAQIGQSNKKRFMALTDAYHGETIGALSVGDLDIYTEVYKPLMIDVTRVQGPDCYRCPYGKCRENCQAECFEKVEKELKIYGQEVSAFIIEPLVQAAAGMKIYPAIYLKKLREACDQYDIHLIADEIAVGFGRTGKMFACEHAGISPDMICLSKGLTGGYMPMALVATTNKVYDAFYADYLEGKSFMHSHTYSGNPLGASCALAVLNIFEDEKILEGLPSRNALFHKKVEDALGDLPYVGEIRHIGFINGIELVRDKRTKEPFSSELRIGYEIYKIAVSKGLLLRPLGNVLYFNPPLSMTEEEMDEMIAICKASIETYFNGVINKSKF</sequence>
<dbReference type="PROSITE" id="PS00600">
    <property type="entry name" value="AA_TRANSFER_CLASS_3"/>
    <property type="match status" value="1"/>
</dbReference>
<dbReference type="GO" id="GO:0009102">
    <property type="term" value="P:biotin biosynthetic process"/>
    <property type="evidence" value="ECO:0007669"/>
    <property type="project" value="UniProtKB-UniRule"/>
</dbReference>
<accession>A0AA42DJY8</accession>
<comment type="similarity">
    <text evidence="10 11">Belongs to the class-III pyridoxal-phosphate-dependent aminotransferase family. BioA subfamily.</text>
</comment>
<name>A0AA42DJY8_9FIRM</name>
<feature type="site" description="Participates in the substrate recognition with KAPA and in a stacking interaction with the adenine ring of SAM" evidence="11">
    <location>
        <position position="15"/>
    </location>
</feature>
<evidence type="ECO:0000256" key="9">
    <source>
        <dbReference type="ARBA" id="ARBA00022898"/>
    </source>
</evidence>
<dbReference type="AlphaFoldDB" id="A0AA42DJY8"/>
<comment type="pathway">
    <text evidence="11">Cofactor biosynthesis; biotin biosynthesis; 7,8-diaminononanoate from 8-amino-7-oxononanoate (SAM route): step 1/1.</text>
</comment>
<proteinExistence type="inferred from homology"/>
<evidence type="ECO:0000256" key="11">
    <source>
        <dbReference type="HAMAP-Rule" id="MF_00834"/>
    </source>
</evidence>
<feature type="binding site" evidence="11">
    <location>
        <begin position="316"/>
        <end position="317"/>
    </location>
    <ligand>
        <name>pyridoxal 5'-phosphate</name>
        <dbReference type="ChEBI" id="CHEBI:597326"/>
    </ligand>
</feature>
<feature type="binding site" evidence="11">
    <location>
        <position position="251"/>
    </location>
    <ligand>
        <name>pyridoxal 5'-phosphate</name>
        <dbReference type="ChEBI" id="CHEBI:597326"/>
    </ligand>
</feature>
<dbReference type="HAMAP" id="MF_00834">
    <property type="entry name" value="BioA"/>
    <property type="match status" value="1"/>
</dbReference>
<dbReference type="InterPro" id="IPR015422">
    <property type="entry name" value="PyrdxlP-dep_Trfase_small"/>
</dbReference>
<dbReference type="PANTHER" id="PTHR42684:SF17">
    <property type="entry name" value="ADENOSYLMETHIONINE-8-AMINO-7-OXONONANOATE AMINOTRANSFERASE"/>
    <property type="match status" value="1"/>
</dbReference>
<keyword evidence="7 11" id="KW-0949">S-adenosyl-L-methionine</keyword>
<keyword evidence="13" id="KW-1185">Reference proteome</keyword>
<feature type="modified residue" description="N6-(pyridoxal phosphate)lysine" evidence="11">
    <location>
        <position position="280"/>
    </location>
</feature>
<keyword evidence="4 11" id="KW-0963">Cytoplasm</keyword>
<dbReference type="CDD" id="cd00610">
    <property type="entry name" value="OAT_like"/>
    <property type="match status" value="1"/>
</dbReference>
<evidence type="ECO:0000256" key="10">
    <source>
        <dbReference type="ARBA" id="ARBA00060970"/>
    </source>
</evidence>
<dbReference type="EC" id="2.6.1.62" evidence="11"/>
<reference evidence="12" key="1">
    <citation type="journal article" date="2023" name="Int. J. Syst. Evol. Microbiol.">
        <title>&lt;i&gt;Holtiella tumoricola&lt;/i&gt; gen. nov. sp. nov., isolated from a human clinical sample.</title>
        <authorList>
            <person name="Allen-Vercoe E."/>
            <person name="Daigneault M.C."/>
            <person name="Vancuren S.J."/>
            <person name="Cochrane K."/>
            <person name="O'Neal L.L."/>
            <person name="Sankaranarayanan K."/>
            <person name="Lawson P.A."/>
        </authorList>
    </citation>
    <scope>NUCLEOTIDE SEQUENCE</scope>
    <source>
        <strain evidence="12">CC70A</strain>
    </source>
</reference>
<comment type="catalytic activity">
    <reaction evidence="11">
        <text>(8S)-8-amino-7-oxononanoate + S-adenosyl-L-methionine = S-adenosyl-4-methylsulfanyl-2-oxobutanoate + (7R,8S)-7,8-diammoniononanoate</text>
        <dbReference type="Rhea" id="RHEA:16861"/>
        <dbReference type="ChEBI" id="CHEBI:16490"/>
        <dbReference type="ChEBI" id="CHEBI:59789"/>
        <dbReference type="ChEBI" id="CHEBI:149468"/>
        <dbReference type="ChEBI" id="CHEBI:149469"/>
        <dbReference type="EC" id="2.6.1.62"/>
    </reaction>
</comment>
<dbReference type="SUPFAM" id="SSF53383">
    <property type="entry name" value="PLP-dependent transferases"/>
    <property type="match status" value="1"/>
</dbReference>
<comment type="subcellular location">
    <subcellularLocation>
        <location evidence="2 11">Cytoplasm</location>
    </subcellularLocation>
</comment>
<evidence type="ECO:0000256" key="8">
    <source>
        <dbReference type="ARBA" id="ARBA00022756"/>
    </source>
</evidence>
<gene>
    <name evidence="11 12" type="primary">bioA</name>
    <name evidence="12" type="ORF">PBV87_02450</name>
</gene>
<evidence type="ECO:0000256" key="4">
    <source>
        <dbReference type="ARBA" id="ARBA00022490"/>
    </source>
</evidence>
<comment type="caution">
    <text evidence="12">The sequence shown here is derived from an EMBL/GenBank/DDBJ whole genome shotgun (WGS) entry which is preliminary data.</text>
</comment>
<dbReference type="Proteomes" id="UP001169242">
    <property type="component" value="Unassembled WGS sequence"/>
</dbReference>
<evidence type="ECO:0000256" key="2">
    <source>
        <dbReference type="ARBA" id="ARBA00004496"/>
    </source>
</evidence>
<dbReference type="InterPro" id="IPR049704">
    <property type="entry name" value="Aminotrans_3_PPA_site"/>
</dbReference>
<feature type="binding site" evidence="11">
    <location>
        <position position="280"/>
    </location>
    <ligand>
        <name>substrate</name>
    </ligand>
</feature>
<protein>
    <recommendedName>
        <fullName evidence="11">Adenosylmethionine-8-amino-7-oxononanoate aminotransferase</fullName>
        <ecNumber evidence="11">2.6.1.62</ecNumber>
    </recommendedName>
    <alternativeName>
        <fullName evidence="11">7,8-diamino-pelargonic acid aminotransferase</fullName>
        <shortName evidence="11">DAPA AT</shortName>
        <shortName evidence="11">DAPA aminotransferase</shortName>
    </alternativeName>
    <alternativeName>
        <fullName evidence="11">7,8-diaminononanoate synthase</fullName>
        <shortName evidence="11">DANS</shortName>
    </alternativeName>
    <alternativeName>
        <fullName evidence="11">Diaminopelargonic acid synthase</fullName>
    </alternativeName>
</protein>
<dbReference type="Gene3D" id="3.90.1150.10">
    <property type="entry name" value="Aspartate Aminotransferase, domain 1"/>
    <property type="match status" value="1"/>
</dbReference>
<evidence type="ECO:0000256" key="7">
    <source>
        <dbReference type="ARBA" id="ARBA00022691"/>
    </source>
</evidence>
<evidence type="ECO:0000313" key="12">
    <source>
        <dbReference type="EMBL" id="MDA3730365.1"/>
    </source>
</evidence>
<dbReference type="GO" id="GO:0005737">
    <property type="term" value="C:cytoplasm"/>
    <property type="evidence" value="ECO:0007669"/>
    <property type="project" value="UniProtKB-SubCell"/>
</dbReference>
<comment type="function">
    <text evidence="11">Catalyzes the transfer of the alpha-amino group from S-adenosyl-L-methionine (SAM) to 7-keto-8-aminopelargonic acid (KAPA) to form 7,8-diaminopelargonic acid (DAPA). It is the only aminotransferase known to utilize SAM as an amino donor.</text>
</comment>
<dbReference type="InterPro" id="IPR005815">
    <property type="entry name" value="BioA"/>
</dbReference>
<keyword evidence="8 11" id="KW-0093">Biotin biosynthesis</keyword>
<keyword evidence="6 11" id="KW-0808">Transferase</keyword>
<dbReference type="FunFam" id="3.40.640.10:FF:000078">
    <property type="entry name" value="Adenosylmethionine-8-amino-7-oxononanoate aminotransferase"/>
    <property type="match status" value="1"/>
</dbReference>
<dbReference type="PANTHER" id="PTHR42684">
    <property type="entry name" value="ADENOSYLMETHIONINE-8-AMINO-7-OXONONANOATE AMINOTRANSFERASE"/>
    <property type="match status" value="1"/>
</dbReference>
<evidence type="ECO:0000256" key="3">
    <source>
        <dbReference type="ARBA" id="ARBA00011738"/>
    </source>
</evidence>
<dbReference type="GO" id="GO:0030170">
    <property type="term" value="F:pyridoxal phosphate binding"/>
    <property type="evidence" value="ECO:0007669"/>
    <property type="project" value="UniProtKB-UniRule"/>
</dbReference>
<dbReference type="InterPro" id="IPR005814">
    <property type="entry name" value="Aminotrans_3"/>
</dbReference>
<organism evidence="12 13">
    <name type="scientific">Holtiella tumoricola</name>
    <dbReference type="NCBI Taxonomy" id="3018743"/>
    <lineage>
        <taxon>Bacteria</taxon>
        <taxon>Bacillati</taxon>
        <taxon>Bacillota</taxon>
        <taxon>Clostridia</taxon>
        <taxon>Lachnospirales</taxon>
        <taxon>Cellulosilyticaceae</taxon>
        <taxon>Holtiella</taxon>
    </lineage>
</organism>
<evidence type="ECO:0000256" key="5">
    <source>
        <dbReference type="ARBA" id="ARBA00022576"/>
    </source>
</evidence>
<dbReference type="Gene3D" id="3.40.640.10">
    <property type="entry name" value="Type I PLP-dependent aspartate aminotransferase-like (Major domain)"/>
    <property type="match status" value="1"/>
</dbReference>
<keyword evidence="9 11" id="KW-0663">Pyridoxal phosphate</keyword>